<dbReference type="STRING" id="454171.CP488_02578"/>
<feature type="chain" id="PRO_5006530145" description="Peptidyl-prolyl cis-trans isomerase" evidence="3">
    <location>
        <begin position="30"/>
        <end position="200"/>
    </location>
</feature>
<dbReference type="AlphaFoldDB" id="S0EYD5"/>
<organism evidence="5 6">
    <name type="scientific">Chthonomonas calidirosea (strain DSM 23976 / ICMP 18418 / T49)</name>
    <dbReference type="NCBI Taxonomy" id="1303518"/>
    <lineage>
        <taxon>Bacteria</taxon>
        <taxon>Bacillati</taxon>
        <taxon>Armatimonadota</taxon>
        <taxon>Chthonomonadia</taxon>
        <taxon>Chthonomonadales</taxon>
        <taxon>Chthonomonadaceae</taxon>
        <taxon>Chthonomonas</taxon>
    </lineage>
</organism>
<proteinExistence type="inferred from homology"/>
<name>S0EYD5_CHTCT</name>
<keyword evidence="3" id="KW-0732">Signal</keyword>
<dbReference type="PATRIC" id="fig|1303518.3.peg.1557"/>
<protein>
    <recommendedName>
        <fullName evidence="3">Peptidyl-prolyl cis-trans isomerase</fullName>
        <shortName evidence="3">PPIase</shortName>
        <ecNumber evidence="3">5.2.1.8</ecNumber>
    </recommendedName>
</protein>
<accession>S0EYD5</accession>
<dbReference type="Proteomes" id="UP000014227">
    <property type="component" value="Chromosome I"/>
</dbReference>
<reference evidence="6" key="1">
    <citation type="submission" date="2013-03" db="EMBL/GenBank/DDBJ databases">
        <title>Genome sequence of Chthonomonas calidirosea, the first sequenced genome from the Armatimonadetes phylum (formally candidate division OP10).</title>
        <authorList>
            <person name="Lee K.C.Y."/>
            <person name="Morgan X.C."/>
            <person name="Dunfield P.F."/>
            <person name="Tamas I."/>
            <person name="Houghton K.M."/>
            <person name="Vyssotski M."/>
            <person name="Ryan J.L.J."/>
            <person name="Lagutin K."/>
            <person name="McDonald I.R."/>
            <person name="Stott M.B."/>
        </authorList>
    </citation>
    <scope>NUCLEOTIDE SEQUENCE [LARGE SCALE GENOMIC DNA]</scope>
    <source>
        <strain evidence="6">DSM 23976 / ICMP 18418 / T49</strain>
    </source>
</reference>
<evidence type="ECO:0000259" key="4">
    <source>
        <dbReference type="PROSITE" id="PS50072"/>
    </source>
</evidence>
<dbReference type="EMBL" id="HF951689">
    <property type="protein sequence ID" value="CCW35336.1"/>
    <property type="molecule type" value="Genomic_DNA"/>
</dbReference>
<keyword evidence="6" id="KW-1185">Reference proteome</keyword>
<dbReference type="Gene3D" id="2.40.100.10">
    <property type="entry name" value="Cyclophilin-like"/>
    <property type="match status" value="1"/>
</dbReference>
<dbReference type="eggNOG" id="COG0652">
    <property type="taxonomic scope" value="Bacteria"/>
</dbReference>
<dbReference type="InterPro" id="IPR044665">
    <property type="entry name" value="E_coli_cyclophilin_A-like"/>
</dbReference>
<dbReference type="KEGG" id="ccz:CCALI_01520"/>
<dbReference type="CDD" id="cd00317">
    <property type="entry name" value="cyclophilin"/>
    <property type="match status" value="1"/>
</dbReference>
<comment type="similarity">
    <text evidence="3">Belongs to the cyclophilin-type PPIase family.</text>
</comment>
<evidence type="ECO:0000313" key="5">
    <source>
        <dbReference type="EMBL" id="CCW35336.1"/>
    </source>
</evidence>
<evidence type="ECO:0000256" key="2">
    <source>
        <dbReference type="ARBA" id="ARBA00023235"/>
    </source>
</evidence>
<dbReference type="InterPro" id="IPR029000">
    <property type="entry name" value="Cyclophilin-like_dom_sf"/>
</dbReference>
<dbReference type="EC" id="5.2.1.8" evidence="3"/>
<evidence type="ECO:0000256" key="3">
    <source>
        <dbReference type="RuleBase" id="RU363019"/>
    </source>
</evidence>
<dbReference type="GO" id="GO:0003755">
    <property type="term" value="F:peptidyl-prolyl cis-trans isomerase activity"/>
    <property type="evidence" value="ECO:0007669"/>
    <property type="project" value="UniProtKB-UniRule"/>
</dbReference>
<dbReference type="PROSITE" id="PS50072">
    <property type="entry name" value="CSA_PPIASE_2"/>
    <property type="match status" value="1"/>
</dbReference>
<gene>
    <name evidence="5" type="ORF">CCALI_01520</name>
</gene>
<sequence length="200" mass="21761">MNRLLVQKAIGAATLFLALSFRCPTPAFAADPEVALHFANKGTVVIELFPKQAPKTVAHILELVRKKFYNGIKVHRVEPGFVVQLGDPETKGLPPSQFATHAIGTHGSGTTVPLEAGLPNNKGTVGLARTQDPNSGDSQFYFNLSNNNFLDGKYCVFGKVVRGMNVVEHLQIGDTLLSAEILPQEKPHKTKPKTRLPNKK</sequence>
<keyword evidence="2 3" id="KW-0413">Isomerase</keyword>
<evidence type="ECO:0000313" key="6">
    <source>
        <dbReference type="Proteomes" id="UP000014227"/>
    </source>
</evidence>
<dbReference type="PRINTS" id="PR00153">
    <property type="entry name" value="CSAPPISMRASE"/>
</dbReference>
<comment type="catalytic activity">
    <reaction evidence="3">
        <text>[protein]-peptidylproline (omega=180) = [protein]-peptidylproline (omega=0)</text>
        <dbReference type="Rhea" id="RHEA:16237"/>
        <dbReference type="Rhea" id="RHEA-COMP:10747"/>
        <dbReference type="Rhea" id="RHEA-COMP:10748"/>
        <dbReference type="ChEBI" id="CHEBI:83833"/>
        <dbReference type="ChEBI" id="CHEBI:83834"/>
        <dbReference type="EC" id="5.2.1.8"/>
    </reaction>
</comment>
<comment type="function">
    <text evidence="3">PPIases accelerate the folding of proteins. It catalyzes the cis-trans isomerization of proline imidic peptide bonds in oligopeptides.</text>
</comment>
<dbReference type="HOGENOM" id="CLU_012062_16_6_0"/>
<dbReference type="PANTHER" id="PTHR43246">
    <property type="entry name" value="PEPTIDYL-PROLYL CIS-TRANS ISOMERASE CYP38, CHLOROPLASTIC"/>
    <property type="match status" value="1"/>
</dbReference>
<dbReference type="RefSeq" id="WP_016482871.1">
    <property type="nucleotide sequence ID" value="NC_021487.1"/>
</dbReference>
<dbReference type="InterPro" id="IPR002130">
    <property type="entry name" value="Cyclophilin-type_PPIase_dom"/>
</dbReference>
<feature type="domain" description="PPIase cyclophilin-type" evidence="4">
    <location>
        <begin position="42"/>
        <end position="187"/>
    </location>
</feature>
<dbReference type="InParanoid" id="S0EYD5"/>
<keyword evidence="1 3" id="KW-0697">Rotamase</keyword>
<dbReference type="SUPFAM" id="SSF50891">
    <property type="entry name" value="Cyclophilin-like"/>
    <property type="match status" value="1"/>
</dbReference>
<feature type="signal peptide" evidence="3">
    <location>
        <begin position="1"/>
        <end position="29"/>
    </location>
</feature>
<evidence type="ECO:0000256" key="1">
    <source>
        <dbReference type="ARBA" id="ARBA00023110"/>
    </source>
</evidence>
<dbReference type="Pfam" id="PF00160">
    <property type="entry name" value="Pro_isomerase"/>
    <property type="match status" value="1"/>
</dbReference>